<evidence type="ECO:0000313" key="3">
    <source>
        <dbReference type="EMBL" id="MRW84773.1"/>
    </source>
</evidence>
<dbReference type="Proteomes" id="UP000439986">
    <property type="component" value="Unassembled WGS sequence"/>
</dbReference>
<proteinExistence type="predicted"/>
<evidence type="ECO:0000256" key="1">
    <source>
        <dbReference type="SAM" id="SignalP"/>
    </source>
</evidence>
<keyword evidence="4" id="KW-1185">Reference proteome</keyword>
<comment type="caution">
    <text evidence="3">The sequence shown here is derived from an EMBL/GenBank/DDBJ whole genome shotgun (WGS) entry which is preliminary data.</text>
</comment>
<accession>A0A844CWJ6</accession>
<evidence type="ECO:0000259" key="2">
    <source>
        <dbReference type="Pfam" id="PF14485"/>
    </source>
</evidence>
<name>A0A844CWJ6_9BURK</name>
<dbReference type="InterPro" id="IPR027826">
    <property type="entry name" value="DUF4431"/>
</dbReference>
<dbReference type="AlphaFoldDB" id="A0A844CWJ6"/>
<sequence>MKSRLPYIAALLLAQVPTAFAGPDSCMKYEPKTVAVIGKLHRETFPGRPNFESVANGDEAETGFYLSLESPICTVGGSGADQVSFESVRKIQLVLNEKQYAFLRPKLGTKVILQGQLFSAHTGHHHADVLMRVSN</sequence>
<dbReference type="EMBL" id="WKJL01000007">
    <property type="protein sequence ID" value="MRW84773.1"/>
    <property type="molecule type" value="Genomic_DNA"/>
</dbReference>
<feature type="chain" id="PRO_5032838720" evidence="1">
    <location>
        <begin position="22"/>
        <end position="135"/>
    </location>
</feature>
<evidence type="ECO:0000313" key="4">
    <source>
        <dbReference type="Proteomes" id="UP000439986"/>
    </source>
</evidence>
<dbReference type="Pfam" id="PF14485">
    <property type="entry name" value="DUF4431"/>
    <property type="match status" value="1"/>
</dbReference>
<reference evidence="3 4" key="1">
    <citation type="submission" date="2019-11" db="EMBL/GenBank/DDBJ databases">
        <title>Novel species isolated from a subtropical stream in China.</title>
        <authorList>
            <person name="Lu H."/>
        </authorList>
    </citation>
    <scope>NUCLEOTIDE SEQUENCE [LARGE SCALE GENOMIC DNA]</scope>
    <source>
        <strain evidence="3 4">FT26W</strain>
    </source>
</reference>
<organism evidence="3 4">
    <name type="scientific">Duganella aquatilis</name>
    <dbReference type="NCBI Taxonomy" id="2666082"/>
    <lineage>
        <taxon>Bacteria</taxon>
        <taxon>Pseudomonadati</taxon>
        <taxon>Pseudomonadota</taxon>
        <taxon>Betaproteobacteria</taxon>
        <taxon>Burkholderiales</taxon>
        <taxon>Oxalobacteraceae</taxon>
        <taxon>Telluria group</taxon>
        <taxon>Duganella</taxon>
    </lineage>
</organism>
<feature type="domain" description="DUF4431" evidence="2">
    <location>
        <begin position="90"/>
        <end position="135"/>
    </location>
</feature>
<keyword evidence="1" id="KW-0732">Signal</keyword>
<feature type="signal peptide" evidence="1">
    <location>
        <begin position="1"/>
        <end position="21"/>
    </location>
</feature>
<protein>
    <submittedName>
        <fullName evidence="3">DUF4431 domain-containing protein</fullName>
    </submittedName>
</protein>
<gene>
    <name evidence="3" type="ORF">GJ698_11825</name>
</gene>